<evidence type="ECO:0000313" key="4">
    <source>
        <dbReference type="EMBL" id="SHE39491.1"/>
    </source>
</evidence>
<dbReference type="SUPFAM" id="SSF48498">
    <property type="entry name" value="Tetracyclin repressor-like, C-terminal domain"/>
    <property type="match status" value="1"/>
</dbReference>
<dbReference type="OrthoDB" id="9785164at2"/>
<feature type="domain" description="HTH tetR-type" evidence="3">
    <location>
        <begin position="8"/>
        <end position="68"/>
    </location>
</feature>
<dbReference type="AlphaFoldDB" id="A0A1M4T516"/>
<sequence length="197" mass="22821">MNQKQKSLSTISKLIDTGYRLFALKGFTQTSINDIVQEAGYSKGAFYAHFSSKEEFLIQVISERVQGYFKKLESILYKEEREMVELFAIYSAELATQAYKESLSAILFELVVTTNQYPHAKKMLIDLFENWRASLAYLLQQFQQKKLIRNKMDARILANTAISVFHGFLLQNYLDERVAYLDFVPAFLQLIDPIDSI</sequence>
<evidence type="ECO:0000256" key="2">
    <source>
        <dbReference type="PROSITE-ProRule" id="PRU00335"/>
    </source>
</evidence>
<name>A0A1M4T516_9BACL</name>
<evidence type="ECO:0000259" key="3">
    <source>
        <dbReference type="PROSITE" id="PS50977"/>
    </source>
</evidence>
<organism evidence="4 5">
    <name type="scientific">Seinonella peptonophila</name>
    <dbReference type="NCBI Taxonomy" id="112248"/>
    <lineage>
        <taxon>Bacteria</taxon>
        <taxon>Bacillati</taxon>
        <taxon>Bacillota</taxon>
        <taxon>Bacilli</taxon>
        <taxon>Bacillales</taxon>
        <taxon>Thermoactinomycetaceae</taxon>
        <taxon>Seinonella</taxon>
    </lineage>
</organism>
<dbReference type="PANTHER" id="PTHR43479:SF11">
    <property type="entry name" value="ACREF_ENVCD OPERON REPRESSOR-RELATED"/>
    <property type="match status" value="1"/>
</dbReference>
<dbReference type="RefSeq" id="WP_073150867.1">
    <property type="nucleotide sequence ID" value="NZ_FQVL01000001.1"/>
</dbReference>
<feature type="DNA-binding region" description="H-T-H motif" evidence="2">
    <location>
        <begin position="31"/>
        <end position="50"/>
    </location>
</feature>
<dbReference type="InterPro" id="IPR036271">
    <property type="entry name" value="Tet_transcr_reg_TetR-rel_C_sf"/>
</dbReference>
<accession>A0A1M4T516</accession>
<dbReference type="PANTHER" id="PTHR43479">
    <property type="entry name" value="ACREF/ENVCD OPERON REPRESSOR-RELATED"/>
    <property type="match status" value="1"/>
</dbReference>
<dbReference type="InterPro" id="IPR001647">
    <property type="entry name" value="HTH_TetR"/>
</dbReference>
<dbReference type="InterPro" id="IPR009057">
    <property type="entry name" value="Homeodomain-like_sf"/>
</dbReference>
<dbReference type="PROSITE" id="PS50977">
    <property type="entry name" value="HTH_TETR_2"/>
    <property type="match status" value="1"/>
</dbReference>
<evidence type="ECO:0000313" key="5">
    <source>
        <dbReference type="Proteomes" id="UP000184476"/>
    </source>
</evidence>
<dbReference type="EMBL" id="FQVL01000001">
    <property type="protein sequence ID" value="SHE39491.1"/>
    <property type="molecule type" value="Genomic_DNA"/>
</dbReference>
<protein>
    <submittedName>
        <fullName evidence="4">Transcriptional regulator, TetR family</fullName>
    </submittedName>
</protein>
<gene>
    <name evidence="4" type="ORF">SAMN05444392_101309</name>
</gene>
<dbReference type="InterPro" id="IPR050624">
    <property type="entry name" value="HTH-type_Tx_Regulator"/>
</dbReference>
<reference evidence="4 5" key="1">
    <citation type="submission" date="2016-11" db="EMBL/GenBank/DDBJ databases">
        <authorList>
            <person name="Jaros S."/>
            <person name="Januszkiewicz K."/>
            <person name="Wedrychowicz H."/>
        </authorList>
    </citation>
    <scope>NUCLEOTIDE SEQUENCE [LARGE SCALE GENOMIC DNA]</scope>
    <source>
        <strain evidence="4 5">DSM 44666</strain>
    </source>
</reference>
<dbReference type="GO" id="GO:0003677">
    <property type="term" value="F:DNA binding"/>
    <property type="evidence" value="ECO:0007669"/>
    <property type="project" value="UniProtKB-UniRule"/>
</dbReference>
<dbReference type="SUPFAM" id="SSF46689">
    <property type="entry name" value="Homeodomain-like"/>
    <property type="match status" value="1"/>
</dbReference>
<proteinExistence type="predicted"/>
<dbReference type="STRING" id="112248.SAMN05444392_101309"/>
<dbReference type="Pfam" id="PF00440">
    <property type="entry name" value="TetR_N"/>
    <property type="match status" value="1"/>
</dbReference>
<dbReference type="PRINTS" id="PR00455">
    <property type="entry name" value="HTHTETR"/>
</dbReference>
<dbReference type="Gene3D" id="1.10.357.10">
    <property type="entry name" value="Tetracycline Repressor, domain 2"/>
    <property type="match status" value="1"/>
</dbReference>
<evidence type="ECO:0000256" key="1">
    <source>
        <dbReference type="ARBA" id="ARBA00023125"/>
    </source>
</evidence>
<dbReference type="Proteomes" id="UP000184476">
    <property type="component" value="Unassembled WGS sequence"/>
</dbReference>
<keyword evidence="1 2" id="KW-0238">DNA-binding</keyword>
<keyword evidence="5" id="KW-1185">Reference proteome</keyword>